<keyword evidence="2" id="KW-0732">Signal</keyword>
<keyword evidence="6" id="KW-1185">Reference proteome</keyword>
<organism evidence="5 6">
    <name type="scientific">Pseudonocardia aurantiaca</name>
    <dbReference type="NCBI Taxonomy" id="75290"/>
    <lineage>
        <taxon>Bacteria</taxon>
        <taxon>Bacillati</taxon>
        <taxon>Actinomycetota</taxon>
        <taxon>Actinomycetes</taxon>
        <taxon>Pseudonocardiales</taxon>
        <taxon>Pseudonocardiaceae</taxon>
        <taxon>Pseudonocardia</taxon>
    </lineage>
</organism>
<dbReference type="Gene3D" id="3.40.50.1820">
    <property type="entry name" value="alpha/beta hydrolase"/>
    <property type="match status" value="1"/>
</dbReference>
<feature type="compositionally biased region" description="Pro residues" evidence="1">
    <location>
        <begin position="47"/>
        <end position="57"/>
    </location>
</feature>
<dbReference type="SUPFAM" id="SSF53474">
    <property type="entry name" value="alpha/beta-Hydrolases"/>
    <property type="match status" value="1"/>
</dbReference>
<accession>A0ABW4FH02</accession>
<feature type="chain" id="PRO_5045143483" evidence="2">
    <location>
        <begin position="18"/>
        <end position="524"/>
    </location>
</feature>
<evidence type="ECO:0000313" key="5">
    <source>
        <dbReference type="EMBL" id="MFD1529550.1"/>
    </source>
</evidence>
<evidence type="ECO:0000259" key="3">
    <source>
        <dbReference type="Pfam" id="PF00561"/>
    </source>
</evidence>
<evidence type="ECO:0000259" key="4">
    <source>
        <dbReference type="Pfam" id="PF08386"/>
    </source>
</evidence>
<evidence type="ECO:0000256" key="2">
    <source>
        <dbReference type="SAM" id="SignalP"/>
    </source>
</evidence>
<feature type="domain" description="Peptidase S33 tripeptidyl aminopeptidase-like C-terminal" evidence="4">
    <location>
        <begin position="422"/>
        <end position="522"/>
    </location>
</feature>
<gene>
    <name evidence="5" type="ORF">ACFSCY_08850</name>
</gene>
<sequence length="524" mass="53279">MARAPRHAVVAALLCMAALLGGCTVGPSARPPVAVRGESVPARPTQQPLPEPAPELPAPQSQRATIPFFECTEDTLVTLPTPIPPDRTIQVQCGELTVPADPDQPGQGVVTLGVLRVSAAGAPADRPPLLVLGDTTRDPAARQAAILAGQVSPALLEHYTLIGLDRRGAGSDILDCAPDDARAAIVDADPASASESAMGVLLEQARAIVQECNLTLDGGLGIYRTAATAADVDLLRAALGVDRLSAVGVGDGAAALAQWARSAPRSVGRLVLDGPPNPTLDEPDLSDSRAAAAEATFGAFSVACTAQPTCPLGADPRAAVTALVAQLRGRPLVGEDGTRLTAGAALTTLLTGLGEPRTWPALASALAAAEAGDPAPMLTLLAPVVGPRGRYDGMLATSCNDTRRRLAPGEIGALAQRWRTSYPMFGGVFAARLLACAPWPTGGPPPPSGQADGAPPILVIGTAADPRGPLDGSRRTADSLATARFLSWQGAGTGAYPRTSCVSTVVEAMLIDGMVPESGTLCPP</sequence>
<dbReference type="InterPro" id="IPR000073">
    <property type="entry name" value="AB_hydrolase_1"/>
</dbReference>
<dbReference type="Pfam" id="PF00561">
    <property type="entry name" value="Abhydrolase_1"/>
    <property type="match status" value="1"/>
</dbReference>
<dbReference type="Pfam" id="PF08386">
    <property type="entry name" value="Abhydrolase_4"/>
    <property type="match status" value="1"/>
</dbReference>
<dbReference type="GO" id="GO:0016787">
    <property type="term" value="F:hydrolase activity"/>
    <property type="evidence" value="ECO:0007669"/>
    <property type="project" value="UniProtKB-KW"/>
</dbReference>
<name>A0ABW4FH02_9PSEU</name>
<dbReference type="PROSITE" id="PS51257">
    <property type="entry name" value="PROKAR_LIPOPROTEIN"/>
    <property type="match status" value="1"/>
</dbReference>
<reference evidence="6" key="1">
    <citation type="journal article" date="2019" name="Int. J. Syst. Evol. Microbiol.">
        <title>The Global Catalogue of Microorganisms (GCM) 10K type strain sequencing project: providing services to taxonomists for standard genome sequencing and annotation.</title>
        <authorList>
            <consortium name="The Broad Institute Genomics Platform"/>
            <consortium name="The Broad Institute Genome Sequencing Center for Infectious Disease"/>
            <person name="Wu L."/>
            <person name="Ma J."/>
        </authorList>
    </citation>
    <scope>NUCLEOTIDE SEQUENCE [LARGE SCALE GENOMIC DNA]</scope>
    <source>
        <strain evidence="6">JCM 12165</strain>
    </source>
</reference>
<evidence type="ECO:0000313" key="6">
    <source>
        <dbReference type="Proteomes" id="UP001597145"/>
    </source>
</evidence>
<dbReference type="InterPro" id="IPR013595">
    <property type="entry name" value="Pept_S33_TAP-like_C"/>
</dbReference>
<dbReference type="InterPro" id="IPR029058">
    <property type="entry name" value="AB_hydrolase_fold"/>
</dbReference>
<dbReference type="RefSeq" id="WP_343981565.1">
    <property type="nucleotide sequence ID" value="NZ_BAAAJG010000015.1"/>
</dbReference>
<feature type="domain" description="AB hydrolase-1" evidence="3">
    <location>
        <begin position="152"/>
        <end position="320"/>
    </location>
</feature>
<feature type="signal peptide" evidence="2">
    <location>
        <begin position="1"/>
        <end position="17"/>
    </location>
</feature>
<keyword evidence="5" id="KW-0378">Hydrolase</keyword>
<dbReference type="Proteomes" id="UP001597145">
    <property type="component" value="Unassembled WGS sequence"/>
</dbReference>
<comment type="caution">
    <text evidence="5">The sequence shown here is derived from an EMBL/GenBank/DDBJ whole genome shotgun (WGS) entry which is preliminary data.</text>
</comment>
<protein>
    <submittedName>
        <fullName evidence="5">Alpha/beta fold hydrolase</fullName>
    </submittedName>
</protein>
<proteinExistence type="predicted"/>
<evidence type="ECO:0000256" key="1">
    <source>
        <dbReference type="SAM" id="MobiDB-lite"/>
    </source>
</evidence>
<feature type="region of interest" description="Disordered" evidence="1">
    <location>
        <begin position="34"/>
        <end position="60"/>
    </location>
</feature>
<dbReference type="EMBL" id="JBHUCP010000005">
    <property type="protein sequence ID" value="MFD1529550.1"/>
    <property type="molecule type" value="Genomic_DNA"/>
</dbReference>